<keyword evidence="9" id="KW-0131">Cell cycle</keyword>
<feature type="domain" description="SpoVT-AbrB" evidence="8">
    <location>
        <begin position="5"/>
        <end position="47"/>
    </location>
</feature>
<feature type="domain" description="SpoVT-AbrB" evidence="8">
    <location>
        <begin position="76"/>
        <end position="119"/>
    </location>
</feature>
<sequence length="143" mass="16470">MFIGEYIYSIDNKKRLAIPSKFRPSLGKKAVITRGLDNSLVIYSLEEWQKVAKKLENLPNSQADSRGFTRIMLSGAAEVQLDKLGRILIPDYLKGYAFFKKGVAIIGLSNRIEIWAEERWQEYKQRMEKEVGDMAERLKELGI</sequence>
<dbReference type="PROSITE" id="PS51740">
    <property type="entry name" value="SPOVT_ABRB"/>
    <property type="match status" value="2"/>
</dbReference>
<comment type="similarity">
    <text evidence="7">Belongs to the MraZ family.</text>
</comment>
<evidence type="ECO:0000256" key="1">
    <source>
        <dbReference type="ARBA" id="ARBA00013860"/>
    </source>
</evidence>
<evidence type="ECO:0000256" key="6">
    <source>
        <dbReference type="ARBA" id="ARBA00023163"/>
    </source>
</evidence>
<dbReference type="GO" id="GO:2000143">
    <property type="term" value="P:negative regulation of DNA-templated transcription initiation"/>
    <property type="evidence" value="ECO:0007669"/>
    <property type="project" value="TreeGrafter"/>
</dbReference>
<dbReference type="InterPro" id="IPR007159">
    <property type="entry name" value="SpoVT-AbrB_dom"/>
</dbReference>
<dbReference type="HAMAP" id="MF_01008">
    <property type="entry name" value="MraZ"/>
    <property type="match status" value="1"/>
</dbReference>
<keyword evidence="4 7" id="KW-0805">Transcription regulation</keyword>
<comment type="caution">
    <text evidence="9">The sequence shown here is derived from an EMBL/GenBank/DDBJ whole genome shotgun (WGS) entry which is preliminary data.</text>
</comment>
<comment type="subcellular location">
    <subcellularLocation>
        <location evidence="7">Cytoplasm</location>
        <location evidence="7">Nucleoid</location>
    </subcellularLocation>
</comment>
<dbReference type="NCBIfam" id="TIGR00242">
    <property type="entry name" value="division/cell wall cluster transcriptional repressor MraZ"/>
    <property type="match status" value="1"/>
</dbReference>
<protein>
    <recommendedName>
        <fullName evidence="1 7">Transcriptional regulator MraZ</fullName>
    </recommendedName>
</protein>
<keyword evidence="9" id="KW-0132">Cell division</keyword>
<dbReference type="CDD" id="cd16320">
    <property type="entry name" value="MraZ_N"/>
    <property type="match status" value="1"/>
</dbReference>
<dbReference type="Pfam" id="PF02381">
    <property type="entry name" value="MraZ"/>
    <property type="match status" value="2"/>
</dbReference>
<dbReference type="GO" id="GO:0005737">
    <property type="term" value="C:cytoplasm"/>
    <property type="evidence" value="ECO:0007669"/>
    <property type="project" value="UniProtKB-UniRule"/>
</dbReference>
<dbReference type="InterPro" id="IPR035644">
    <property type="entry name" value="MraZ_C"/>
</dbReference>
<dbReference type="Gene3D" id="3.40.1550.20">
    <property type="entry name" value="Transcriptional regulator MraZ domain"/>
    <property type="match status" value="1"/>
</dbReference>
<dbReference type="GO" id="GO:0000976">
    <property type="term" value="F:transcription cis-regulatory region binding"/>
    <property type="evidence" value="ECO:0007669"/>
    <property type="project" value="TreeGrafter"/>
</dbReference>
<evidence type="ECO:0000256" key="2">
    <source>
        <dbReference type="ARBA" id="ARBA00022490"/>
    </source>
</evidence>
<evidence type="ECO:0000256" key="3">
    <source>
        <dbReference type="ARBA" id="ARBA00022737"/>
    </source>
</evidence>
<comment type="subunit">
    <text evidence="7">Forms oligomers.</text>
</comment>
<keyword evidence="6 7" id="KW-0804">Transcription</keyword>
<organism evidence="9 10">
    <name type="scientific">Candidatus Nealsonbacteria bacterium CG_4_10_14_0_8_um_filter_37_14</name>
    <dbReference type="NCBI Taxonomy" id="1974684"/>
    <lineage>
        <taxon>Bacteria</taxon>
        <taxon>Candidatus Nealsoniibacteriota</taxon>
    </lineage>
</organism>
<reference evidence="10" key="1">
    <citation type="submission" date="2017-09" db="EMBL/GenBank/DDBJ databases">
        <title>Depth-based differentiation of microbial function through sediment-hosted aquifers and enrichment of novel symbionts in the deep terrestrial subsurface.</title>
        <authorList>
            <person name="Probst A.J."/>
            <person name="Ladd B."/>
            <person name="Jarett J.K."/>
            <person name="Geller-Mcgrath D.E."/>
            <person name="Sieber C.M.K."/>
            <person name="Emerson J.B."/>
            <person name="Anantharaman K."/>
            <person name="Thomas B.C."/>
            <person name="Malmstrom R."/>
            <person name="Stieglmeier M."/>
            <person name="Klingl A."/>
            <person name="Woyke T."/>
            <person name="Ryan C.M."/>
            <person name="Banfield J.F."/>
        </authorList>
    </citation>
    <scope>NUCLEOTIDE SEQUENCE [LARGE SCALE GENOMIC DNA]</scope>
</reference>
<name>A0A2M7R5J0_9BACT</name>
<dbReference type="InterPro" id="IPR038619">
    <property type="entry name" value="MraZ_sf"/>
</dbReference>
<dbReference type="InterPro" id="IPR035642">
    <property type="entry name" value="MraZ_N"/>
</dbReference>
<dbReference type="SUPFAM" id="SSF89447">
    <property type="entry name" value="AbrB/MazE/MraZ-like"/>
    <property type="match status" value="1"/>
</dbReference>
<evidence type="ECO:0000256" key="5">
    <source>
        <dbReference type="ARBA" id="ARBA00023125"/>
    </source>
</evidence>
<keyword evidence="5 7" id="KW-0238">DNA-binding</keyword>
<proteinExistence type="inferred from homology"/>
<dbReference type="Proteomes" id="UP000230767">
    <property type="component" value="Unassembled WGS sequence"/>
</dbReference>
<keyword evidence="2 7" id="KW-0963">Cytoplasm</keyword>
<accession>A0A2M7R5J0</accession>
<dbReference type="InterPro" id="IPR003444">
    <property type="entry name" value="MraZ"/>
</dbReference>
<gene>
    <name evidence="7" type="primary">mraZ</name>
    <name evidence="9" type="ORF">COY73_03185</name>
</gene>
<dbReference type="CDD" id="cd16321">
    <property type="entry name" value="MraZ_C"/>
    <property type="match status" value="1"/>
</dbReference>
<dbReference type="InterPro" id="IPR037914">
    <property type="entry name" value="SpoVT-AbrB_sf"/>
</dbReference>
<dbReference type="GO" id="GO:0009295">
    <property type="term" value="C:nucleoid"/>
    <property type="evidence" value="ECO:0007669"/>
    <property type="project" value="UniProtKB-SubCell"/>
</dbReference>
<dbReference type="AlphaFoldDB" id="A0A2M7R5J0"/>
<evidence type="ECO:0000256" key="4">
    <source>
        <dbReference type="ARBA" id="ARBA00023015"/>
    </source>
</evidence>
<dbReference type="GO" id="GO:0003700">
    <property type="term" value="F:DNA-binding transcription factor activity"/>
    <property type="evidence" value="ECO:0007669"/>
    <property type="project" value="UniProtKB-UniRule"/>
</dbReference>
<dbReference type="PANTHER" id="PTHR34701">
    <property type="entry name" value="TRANSCRIPTIONAL REGULATOR MRAZ"/>
    <property type="match status" value="1"/>
</dbReference>
<dbReference type="EMBL" id="PFLW01000076">
    <property type="protein sequence ID" value="PIY88616.1"/>
    <property type="molecule type" value="Genomic_DNA"/>
</dbReference>
<dbReference type="InterPro" id="IPR020603">
    <property type="entry name" value="MraZ_dom"/>
</dbReference>
<evidence type="ECO:0000313" key="9">
    <source>
        <dbReference type="EMBL" id="PIY88616.1"/>
    </source>
</evidence>
<evidence type="ECO:0000313" key="10">
    <source>
        <dbReference type="Proteomes" id="UP000230767"/>
    </source>
</evidence>
<keyword evidence="3" id="KW-0677">Repeat</keyword>
<dbReference type="GO" id="GO:0051301">
    <property type="term" value="P:cell division"/>
    <property type="evidence" value="ECO:0007669"/>
    <property type="project" value="UniProtKB-KW"/>
</dbReference>
<evidence type="ECO:0000259" key="8">
    <source>
        <dbReference type="PROSITE" id="PS51740"/>
    </source>
</evidence>
<evidence type="ECO:0000256" key="7">
    <source>
        <dbReference type="HAMAP-Rule" id="MF_01008"/>
    </source>
</evidence>
<dbReference type="PANTHER" id="PTHR34701:SF1">
    <property type="entry name" value="TRANSCRIPTIONAL REGULATOR MRAZ"/>
    <property type="match status" value="1"/>
</dbReference>